<evidence type="ECO:0000313" key="3">
    <source>
        <dbReference type="EMBL" id="EPX85424.1"/>
    </source>
</evidence>
<accession>S9SGK5</accession>
<feature type="region of interest" description="Disordered" evidence="1">
    <location>
        <begin position="212"/>
        <end position="233"/>
    </location>
</feature>
<evidence type="ECO:0000256" key="1">
    <source>
        <dbReference type="SAM" id="MobiDB-lite"/>
    </source>
</evidence>
<dbReference type="InterPro" id="IPR050508">
    <property type="entry name" value="Methyltransf_Superfamily"/>
</dbReference>
<reference evidence="4" key="1">
    <citation type="journal article" date="2014" name="Stand. Genomic Sci.">
        <title>Genome sequence of the exopolysaccharide-producing Salipiger mucosus type strain (DSM 16094(T)), a moderately halophilic member of the Roseobacter clade.</title>
        <authorList>
            <person name="Riedel T."/>
            <person name="Spring S."/>
            <person name="Fiebig A."/>
            <person name="Petersen J."/>
            <person name="Kyrpides N.C."/>
            <person name="Goker M."/>
            <person name="Klenk H.P."/>
        </authorList>
    </citation>
    <scope>NUCLEOTIDE SEQUENCE [LARGE SCALE GENOMIC DNA]</scope>
    <source>
        <strain evidence="4">DSM 16094</strain>
    </source>
</reference>
<dbReference type="HOGENOM" id="CLU_037990_7_0_5"/>
<comment type="caution">
    <text evidence="3">The sequence shown here is derived from an EMBL/GenBank/DDBJ whole genome shotgun (WGS) entry which is preliminary data.</text>
</comment>
<dbReference type="eggNOG" id="COG2226">
    <property type="taxonomic scope" value="Bacteria"/>
</dbReference>
<dbReference type="RefSeq" id="WP_020041356.1">
    <property type="nucleotide sequence ID" value="NZ_KE557273.1"/>
</dbReference>
<protein>
    <submittedName>
        <fullName evidence="3">Phosphatidylethanolamine N-methyltransferase</fullName>
        <ecNumber evidence="3">2.1.1.17</ecNumber>
    </submittedName>
</protein>
<dbReference type="PANTHER" id="PTHR42912:SF80">
    <property type="entry name" value="METHYLTRANSFERASE DOMAIN-CONTAINING PROTEIN"/>
    <property type="match status" value="1"/>
</dbReference>
<dbReference type="GO" id="GO:0032259">
    <property type="term" value="P:methylation"/>
    <property type="evidence" value="ECO:0007669"/>
    <property type="project" value="UniProtKB-KW"/>
</dbReference>
<feature type="domain" description="Methyltransferase type 11" evidence="2">
    <location>
        <begin position="45"/>
        <end position="141"/>
    </location>
</feature>
<dbReference type="SUPFAM" id="SSF53335">
    <property type="entry name" value="S-adenosyl-L-methionine-dependent methyltransferases"/>
    <property type="match status" value="1"/>
</dbReference>
<dbReference type="InterPro" id="IPR013216">
    <property type="entry name" value="Methyltransf_11"/>
</dbReference>
<dbReference type="Gene3D" id="3.40.50.150">
    <property type="entry name" value="Vaccinia Virus protein VP39"/>
    <property type="match status" value="1"/>
</dbReference>
<dbReference type="EC" id="2.1.1.17" evidence="3"/>
<dbReference type="CDD" id="cd02440">
    <property type="entry name" value="AdoMet_MTases"/>
    <property type="match status" value="1"/>
</dbReference>
<name>S9SGK5_9RHOB</name>
<organism evidence="3 4">
    <name type="scientific">Salipiger mucosus DSM 16094</name>
    <dbReference type="NCBI Taxonomy" id="1123237"/>
    <lineage>
        <taxon>Bacteria</taxon>
        <taxon>Pseudomonadati</taxon>
        <taxon>Pseudomonadota</taxon>
        <taxon>Alphaproteobacteria</taxon>
        <taxon>Rhodobacterales</taxon>
        <taxon>Roseobacteraceae</taxon>
        <taxon>Salipiger</taxon>
    </lineage>
</organism>
<dbReference type="AlphaFoldDB" id="S9SGK5"/>
<dbReference type="PANTHER" id="PTHR42912">
    <property type="entry name" value="METHYLTRANSFERASE"/>
    <property type="match status" value="1"/>
</dbReference>
<dbReference type="OrthoDB" id="8153637at2"/>
<dbReference type="EMBL" id="APVH01000009">
    <property type="protein sequence ID" value="EPX85424.1"/>
    <property type="molecule type" value="Genomic_DNA"/>
</dbReference>
<dbReference type="Pfam" id="PF08241">
    <property type="entry name" value="Methyltransf_11"/>
    <property type="match status" value="1"/>
</dbReference>
<dbReference type="GO" id="GO:0004608">
    <property type="term" value="F:phosphatidylethanolamine N-methyltransferase activity"/>
    <property type="evidence" value="ECO:0007669"/>
    <property type="project" value="UniProtKB-EC"/>
</dbReference>
<keyword evidence="3" id="KW-0808">Transferase</keyword>
<dbReference type="Proteomes" id="UP000015347">
    <property type="component" value="Unassembled WGS sequence"/>
</dbReference>
<gene>
    <name evidence="3" type="ORF">Salmuc_02805</name>
</gene>
<keyword evidence="4" id="KW-1185">Reference proteome</keyword>
<evidence type="ECO:0000259" key="2">
    <source>
        <dbReference type="Pfam" id="PF08241"/>
    </source>
</evidence>
<proteinExistence type="predicted"/>
<sequence length="233" mass="26067">MDIDAVTSSYARWAPVYDRTFGAITEVGRRKAAEYVNRQEPGELLEVGVGTGLSLPRFDRGHKITGVDYSHDMLAKAETRVGRMGLPNVEDLRQMDARKLDFDDDRFDTVVAMHVISVVPDPDRVMAEMVRVLKPGGRLVMTNHFARERGVLGYLSRRTARFADQLGWHSDFDIRVVTDTPGLREIERRRLPPLGMMTLLVLEKDASALHDRPLARNGAAPRTGVGSAEPRTT</sequence>
<dbReference type="InterPro" id="IPR029063">
    <property type="entry name" value="SAM-dependent_MTases_sf"/>
</dbReference>
<keyword evidence="3" id="KW-0489">Methyltransferase</keyword>
<dbReference type="STRING" id="1123237.Salmuc_02805"/>
<evidence type="ECO:0000313" key="4">
    <source>
        <dbReference type="Proteomes" id="UP000015347"/>
    </source>
</evidence>